<dbReference type="OrthoDB" id="9776294at2"/>
<dbReference type="Gene3D" id="3.40.50.720">
    <property type="entry name" value="NAD(P)-binding Rossmann-like Domain"/>
    <property type="match status" value="1"/>
</dbReference>
<protein>
    <submittedName>
        <fullName evidence="2">Ktr system potassium uptake protein A</fullName>
    </submittedName>
</protein>
<dbReference type="InterPro" id="IPR036721">
    <property type="entry name" value="RCK_C_sf"/>
</dbReference>
<feature type="domain" description="RCK N-terminal" evidence="1">
    <location>
        <begin position="2"/>
        <end position="118"/>
    </location>
</feature>
<dbReference type="PANTHER" id="PTHR43833">
    <property type="entry name" value="POTASSIUM CHANNEL PROTEIN 2-RELATED-RELATED"/>
    <property type="match status" value="1"/>
</dbReference>
<dbReference type="RefSeq" id="WP_072575546.1">
    <property type="nucleotide sequence ID" value="NZ_LWHB01000012.1"/>
</dbReference>
<sequence length="219" mass="24121">MATIFTVIGLGAFGRSAAMTLQSLGNTVIGIDTDPKMVDEIKNDIPHAMIADATSRDMLEEINVAQSQGVLVSIGEDLEASLLCVLNLKQLGVTNIWVKAKSHAHHAILTDMGVRRVIHPESSMGKRVAQKMNFPLMKDMLNIASDCVMTVMDMPVREEPLTVGDVLNMHESVRFFGLYRDGELYTNLAPENELHAEDRLLFAGSQAALRTLIKEFRGK</sequence>
<dbReference type="GO" id="GO:0006813">
    <property type="term" value="P:potassium ion transport"/>
    <property type="evidence" value="ECO:0007669"/>
    <property type="project" value="InterPro"/>
</dbReference>
<proteinExistence type="predicted"/>
<dbReference type="Pfam" id="PF02254">
    <property type="entry name" value="TrkA_N"/>
    <property type="match status" value="1"/>
</dbReference>
<gene>
    <name evidence="2" type="primary">ktrA</name>
    <name evidence="2" type="ORF">NCTC13337_01302</name>
</gene>
<dbReference type="SUPFAM" id="SSF116726">
    <property type="entry name" value="TrkA C-terminal domain-like"/>
    <property type="match status" value="1"/>
</dbReference>
<organism evidence="2 3">
    <name type="scientific">Suttonella ornithocola</name>
    <dbReference type="NCBI Taxonomy" id="279832"/>
    <lineage>
        <taxon>Bacteria</taxon>
        <taxon>Pseudomonadati</taxon>
        <taxon>Pseudomonadota</taxon>
        <taxon>Gammaproteobacteria</taxon>
        <taxon>Cardiobacteriales</taxon>
        <taxon>Cardiobacteriaceae</taxon>
        <taxon>Suttonella</taxon>
    </lineage>
</organism>
<dbReference type="InterPro" id="IPR003148">
    <property type="entry name" value="RCK_N"/>
</dbReference>
<evidence type="ECO:0000313" key="3">
    <source>
        <dbReference type="Proteomes" id="UP000254601"/>
    </source>
</evidence>
<evidence type="ECO:0000313" key="2">
    <source>
        <dbReference type="EMBL" id="SUO95404.1"/>
    </source>
</evidence>
<evidence type="ECO:0000259" key="1">
    <source>
        <dbReference type="PROSITE" id="PS51201"/>
    </source>
</evidence>
<dbReference type="AlphaFoldDB" id="A0A380MT87"/>
<dbReference type="InterPro" id="IPR036291">
    <property type="entry name" value="NAD(P)-bd_dom_sf"/>
</dbReference>
<dbReference type="SUPFAM" id="SSF51735">
    <property type="entry name" value="NAD(P)-binding Rossmann-fold domains"/>
    <property type="match status" value="1"/>
</dbReference>
<keyword evidence="3" id="KW-1185">Reference proteome</keyword>
<dbReference type="Proteomes" id="UP000254601">
    <property type="component" value="Unassembled WGS sequence"/>
</dbReference>
<dbReference type="PROSITE" id="PS51201">
    <property type="entry name" value="RCK_N"/>
    <property type="match status" value="1"/>
</dbReference>
<dbReference type="EMBL" id="UHIC01000001">
    <property type="protein sequence ID" value="SUO95404.1"/>
    <property type="molecule type" value="Genomic_DNA"/>
</dbReference>
<name>A0A380MT87_9GAMM</name>
<reference evidence="2 3" key="1">
    <citation type="submission" date="2018-06" db="EMBL/GenBank/DDBJ databases">
        <authorList>
            <consortium name="Pathogen Informatics"/>
            <person name="Doyle S."/>
        </authorList>
    </citation>
    <scope>NUCLEOTIDE SEQUENCE [LARGE SCALE GENOMIC DNA]</scope>
    <source>
        <strain evidence="2 3">NCTC13337</strain>
    </source>
</reference>
<dbReference type="InterPro" id="IPR050721">
    <property type="entry name" value="Trk_Ktr_HKT_K-transport"/>
</dbReference>
<dbReference type="PANTHER" id="PTHR43833:SF7">
    <property type="entry name" value="KTR SYSTEM POTASSIUM UPTAKE PROTEIN C"/>
    <property type="match status" value="1"/>
</dbReference>
<accession>A0A380MT87</accession>